<dbReference type="Gramene" id="Tc06v2_t000180.1">
    <property type="protein sequence ID" value="Tc06v2_p000180.1"/>
    <property type="gene ID" value="Tc06v2_g000180"/>
</dbReference>
<dbReference type="GeneID" id="18595050"/>
<feature type="transmembrane region" description="Helical" evidence="2">
    <location>
        <begin position="62"/>
        <end position="81"/>
    </location>
</feature>
<dbReference type="AlphaFoldDB" id="A0AB32UYX1"/>
<feature type="region of interest" description="Disordered" evidence="1">
    <location>
        <begin position="190"/>
        <end position="209"/>
    </location>
</feature>
<name>A0AB32UYX1_THECC</name>
<feature type="transmembrane region" description="Helical" evidence="2">
    <location>
        <begin position="159"/>
        <end position="184"/>
    </location>
</feature>
<dbReference type="KEGG" id="tcc:18595050"/>
<organism evidence="3 4">
    <name type="scientific">Theobroma cacao</name>
    <name type="common">Cacao</name>
    <name type="synonym">Cocoa</name>
    <dbReference type="NCBI Taxonomy" id="3641"/>
    <lineage>
        <taxon>Eukaryota</taxon>
        <taxon>Viridiplantae</taxon>
        <taxon>Streptophyta</taxon>
        <taxon>Embryophyta</taxon>
        <taxon>Tracheophyta</taxon>
        <taxon>Spermatophyta</taxon>
        <taxon>Magnoliopsida</taxon>
        <taxon>eudicotyledons</taxon>
        <taxon>Gunneridae</taxon>
        <taxon>Pentapetalae</taxon>
        <taxon>rosids</taxon>
        <taxon>malvids</taxon>
        <taxon>Malvales</taxon>
        <taxon>Malvaceae</taxon>
        <taxon>Byttnerioideae</taxon>
        <taxon>Theobroma</taxon>
    </lineage>
</organism>
<evidence type="ECO:0000313" key="3">
    <source>
        <dbReference type="Proteomes" id="UP000694886"/>
    </source>
</evidence>
<keyword evidence="2" id="KW-0472">Membrane</keyword>
<keyword evidence="2" id="KW-1133">Transmembrane helix</keyword>
<sequence>MPRFFRVQTNTFTKHRIRYKALHSNDVALRPCISNVNAFSLHLNYLPTKTKKRNRAMASSRTTRIAAAIAAYLPLITMMIIGESVARELRPSDHGLEYQSVPPTGLKSPEMMSFFGAESKSSSSSTPSTVALPKAMNSNETSWWAGGSSRRGSDHLRHVLLLGSLVCGVTGVALLAASAFIYLIKRSSPSTNNNNNNNTNNSLVLIGSK</sequence>
<accession>A0AB32UYX1</accession>
<proteinExistence type="predicted"/>
<gene>
    <name evidence="4" type="primary">LOC18595050</name>
</gene>
<dbReference type="Proteomes" id="UP000694886">
    <property type="component" value="Chromosome 6"/>
</dbReference>
<reference evidence="3" key="1">
    <citation type="journal article" date="1997" name="Nucleic Acids Res.">
        <title>tRNAscan-SE: a program for improved detection of transfer RNA genes in genomic sequence.</title>
        <authorList>
            <person name="Lowe T.M."/>
            <person name="Eddy S.R."/>
        </authorList>
    </citation>
    <scope>NUCLEOTIDE SEQUENCE [LARGE SCALE GENOMIC DNA]</scope>
    <source>
        <strain evidence="3">r\B97-61/B2</strain>
    </source>
</reference>
<evidence type="ECO:0000313" key="4">
    <source>
        <dbReference type="RefSeq" id="XP_007022886.2"/>
    </source>
</evidence>
<dbReference type="RefSeq" id="XP_007022886.2">
    <property type="nucleotide sequence ID" value="XM_007022824.2"/>
</dbReference>
<reference evidence="4" key="2">
    <citation type="submission" date="2025-08" db="UniProtKB">
        <authorList>
            <consortium name="RefSeq"/>
        </authorList>
    </citation>
    <scope>IDENTIFICATION</scope>
</reference>
<keyword evidence="2" id="KW-0812">Transmembrane</keyword>
<evidence type="ECO:0000256" key="1">
    <source>
        <dbReference type="SAM" id="MobiDB-lite"/>
    </source>
</evidence>
<evidence type="ECO:0000256" key="2">
    <source>
        <dbReference type="SAM" id="Phobius"/>
    </source>
</evidence>
<dbReference type="PANTHER" id="PTHR37189">
    <property type="entry name" value="CONCANAVALIN A-LIKE LECTIN/GLUCANASE DOMAIN-CONTAINING PROTEIN-RELATED"/>
    <property type="match status" value="1"/>
</dbReference>
<protein>
    <submittedName>
        <fullName evidence="4">Uncharacterized protein LOC18595050</fullName>
    </submittedName>
</protein>
<dbReference type="PANTHER" id="PTHR37189:SF4">
    <property type="entry name" value="TRANSMEMBRANE PROTEIN"/>
    <property type="match status" value="1"/>
</dbReference>
<feature type="compositionally biased region" description="Low complexity" evidence="1">
    <location>
        <begin position="191"/>
        <end position="201"/>
    </location>
</feature>